<dbReference type="OrthoDB" id="1576948at2759"/>
<dbReference type="PANTHER" id="PTHR34130">
    <property type="entry name" value="OS08G0243800 PROTEIN"/>
    <property type="match status" value="1"/>
</dbReference>
<dbReference type="Proteomes" id="UP000626092">
    <property type="component" value="Unassembled WGS sequence"/>
</dbReference>
<protein>
    <submittedName>
        <fullName evidence="1">Uncharacterized protein</fullName>
    </submittedName>
</protein>
<sequence length="258" mass="29098">MEENCSTPEMDYQDETEETLSFCDLPIYGSEGANWENLLKEHQSLTSSPSSISSSDQVFFEFFSKDCSNSSSYPGQNIIFCGKLFPSEKPVHIETTHPPHPPEEENSEKPDIPFASWWKLNWFCKQGNPKSQPKIRFWRSKSTPTKLGSRSGSRAAKDGKKYAFSFRGLTSLASQRKLLVLGFRVPAEMELRDIKDRQSRQDPPAALFLGGGGDEKVGGGKRLWAVIGALSCSGRHRWDAIEEAQLEIQFERSRSCDF</sequence>
<evidence type="ECO:0000313" key="1">
    <source>
        <dbReference type="EMBL" id="KAF7132878.1"/>
    </source>
</evidence>
<dbReference type="AlphaFoldDB" id="A0A834GKT3"/>
<reference evidence="1" key="1">
    <citation type="submission" date="2019-11" db="EMBL/GenBank/DDBJ databases">
        <authorList>
            <person name="Liu Y."/>
            <person name="Hou J."/>
            <person name="Li T.-Q."/>
            <person name="Guan C.-H."/>
            <person name="Wu X."/>
            <person name="Wu H.-Z."/>
            <person name="Ling F."/>
            <person name="Zhang R."/>
            <person name="Shi X.-G."/>
            <person name="Ren J.-P."/>
            <person name="Chen E.-F."/>
            <person name="Sun J.-M."/>
        </authorList>
    </citation>
    <scope>NUCLEOTIDE SEQUENCE</scope>
    <source>
        <strain evidence="1">Adult_tree_wgs_1</strain>
        <tissue evidence="1">Leaves</tissue>
    </source>
</reference>
<keyword evidence="2" id="KW-1185">Reference proteome</keyword>
<organism evidence="1 2">
    <name type="scientific">Rhododendron simsii</name>
    <name type="common">Sims's rhododendron</name>
    <dbReference type="NCBI Taxonomy" id="118357"/>
    <lineage>
        <taxon>Eukaryota</taxon>
        <taxon>Viridiplantae</taxon>
        <taxon>Streptophyta</taxon>
        <taxon>Embryophyta</taxon>
        <taxon>Tracheophyta</taxon>
        <taxon>Spermatophyta</taxon>
        <taxon>Magnoliopsida</taxon>
        <taxon>eudicotyledons</taxon>
        <taxon>Gunneridae</taxon>
        <taxon>Pentapetalae</taxon>
        <taxon>asterids</taxon>
        <taxon>Ericales</taxon>
        <taxon>Ericaceae</taxon>
        <taxon>Ericoideae</taxon>
        <taxon>Rhodoreae</taxon>
        <taxon>Rhododendron</taxon>
    </lineage>
</organism>
<gene>
    <name evidence="1" type="ORF">RHSIM_Rhsim09G0153500</name>
</gene>
<evidence type="ECO:0000313" key="2">
    <source>
        <dbReference type="Proteomes" id="UP000626092"/>
    </source>
</evidence>
<accession>A0A834GKT3</accession>
<name>A0A834GKT3_RHOSS</name>
<dbReference type="PANTHER" id="PTHR34130:SF5">
    <property type="entry name" value="OS08G0243800 PROTEIN"/>
    <property type="match status" value="1"/>
</dbReference>
<proteinExistence type="predicted"/>
<dbReference type="EMBL" id="WJXA01000009">
    <property type="protein sequence ID" value="KAF7132878.1"/>
    <property type="molecule type" value="Genomic_DNA"/>
</dbReference>
<comment type="caution">
    <text evidence="1">The sequence shown here is derived from an EMBL/GenBank/DDBJ whole genome shotgun (WGS) entry which is preliminary data.</text>
</comment>